<name>A0A1I7T703_9PELO</name>
<keyword evidence="2" id="KW-1185">Reference proteome</keyword>
<accession>A0A1I7T703</accession>
<protein>
    <submittedName>
        <fullName evidence="3">Fibroblast growth factor</fullName>
    </submittedName>
</protein>
<evidence type="ECO:0000256" key="1">
    <source>
        <dbReference type="SAM" id="MobiDB-lite"/>
    </source>
</evidence>
<evidence type="ECO:0000313" key="3">
    <source>
        <dbReference type="WBParaSite" id="Csp11.Scaffold525.g3025.t1"/>
    </source>
</evidence>
<feature type="compositionally biased region" description="Basic and acidic residues" evidence="1">
    <location>
        <begin position="11"/>
        <end position="26"/>
    </location>
</feature>
<dbReference type="AlphaFoldDB" id="A0A1I7T703"/>
<feature type="region of interest" description="Disordered" evidence="1">
    <location>
        <begin position="11"/>
        <end position="30"/>
    </location>
</feature>
<dbReference type="eggNOG" id="KOG4297">
    <property type="taxonomic scope" value="Eukaryota"/>
</dbReference>
<dbReference type="Proteomes" id="UP000095282">
    <property type="component" value="Unplaced"/>
</dbReference>
<sequence length="97" mass="11324">MIKKRCEEVKALRQKEKQQSNRKPDPFQEYTSSTYSHMRLVMGNDGRIMVLACNADGKNEKYAFNMTEKKYELVEVINEEYETGGISNYLVKAYGRT</sequence>
<reference evidence="3" key="1">
    <citation type="submission" date="2016-11" db="UniProtKB">
        <authorList>
            <consortium name="WormBaseParasite"/>
        </authorList>
    </citation>
    <scope>IDENTIFICATION</scope>
</reference>
<proteinExistence type="predicted"/>
<dbReference type="STRING" id="1561998.A0A1I7T703"/>
<evidence type="ECO:0000313" key="2">
    <source>
        <dbReference type="Proteomes" id="UP000095282"/>
    </source>
</evidence>
<organism evidence="2 3">
    <name type="scientific">Caenorhabditis tropicalis</name>
    <dbReference type="NCBI Taxonomy" id="1561998"/>
    <lineage>
        <taxon>Eukaryota</taxon>
        <taxon>Metazoa</taxon>
        <taxon>Ecdysozoa</taxon>
        <taxon>Nematoda</taxon>
        <taxon>Chromadorea</taxon>
        <taxon>Rhabditida</taxon>
        <taxon>Rhabditina</taxon>
        <taxon>Rhabditomorpha</taxon>
        <taxon>Rhabditoidea</taxon>
        <taxon>Rhabditidae</taxon>
        <taxon>Peloderinae</taxon>
        <taxon>Caenorhabditis</taxon>
    </lineage>
</organism>
<dbReference type="WBParaSite" id="Csp11.Scaffold525.g3025.t1">
    <property type="protein sequence ID" value="Csp11.Scaffold525.g3025.t1"/>
    <property type="gene ID" value="Csp11.Scaffold525.g3025"/>
</dbReference>